<gene>
    <name evidence="1" type="ORF">OJ997_04040</name>
</gene>
<name>A0A9X3N402_9ACTN</name>
<dbReference type="RefSeq" id="WP_270023733.1">
    <property type="nucleotide sequence ID" value="NZ_JAPDDP010000005.1"/>
</dbReference>
<organism evidence="1 2">
    <name type="scientific">Solirubrobacter phytolaccae</name>
    <dbReference type="NCBI Taxonomy" id="1404360"/>
    <lineage>
        <taxon>Bacteria</taxon>
        <taxon>Bacillati</taxon>
        <taxon>Actinomycetota</taxon>
        <taxon>Thermoleophilia</taxon>
        <taxon>Solirubrobacterales</taxon>
        <taxon>Solirubrobacteraceae</taxon>
        <taxon>Solirubrobacter</taxon>
    </lineage>
</organism>
<sequence>MSVVIRLEVDLAETERGGRRRPVRDGYRASLSFGRRRRDVEPIVHDAVLVFEDVESLEPGASAIARAWMFDELPRRGVDDDDVIALLERDRIIGRARVLSVHEDDTPQPLGDLATAKRRALGCGADDT</sequence>
<reference evidence="1" key="1">
    <citation type="submission" date="2022-10" db="EMBL/GenBank/DDBJ databases">
        <title>The WGS of Solirubrobacter phytolaccae KCTC 29190.</title>
        <authorList>
            <person name="Jiang Z."/>
        </authorList>
    </citation>
    <scope>NUCLEOTIDE SEQUENCE</scope>
    <source>
        <strain evidence="1">KCTC 29190</strain>
    </source>
</reference>
<dbReference type="Gene3D" id="2.40.30.10">
    <property type="entry name" value="Translation factors"/>
    <property type="match status" value="1"/>
</dbReference>
<keyword evidence="2" id="KW-1185">Reference proteome</keyword>
<accession>A0A9X3N402</accession>
<evidence type="ECO:0000313" key="1">
    <source>
        <dbReference type="EMBL" id="MDA0179455.1"/>
    </source>
</evidence>
<dbReference type="Proteomes" id="UP001147653">
    <property type="component" value="Unassembled WGS sequence"/>
</dbReference>
<dbReference type="AlphaFoldDB" id="A0A9X3N402"/>
<dbReference type="EMBL" id="JAPDDP010000005">
    <property type="protein sequence ID" value="MDA0179455.1"/>
    <property type="molecule type" value="Genomic_DNA"/>
</dbReference>
<proteinExistence type="predicted"/>
<evidence type="ECO:0000313" key="2">
    <source>
        <dbReference type="Proteomes" id="UP001147653"/>
    </source>
</evidence>
<comment type="caution">
    <text evidence="1">The sequence shown here is derived from an EMBL/GenBank/DDBJ whole genome shotgun (WGS) entry which is preliminary data.</text>
</comment>
<protein>
    <submittedName>
        <fullName evidence="1">Uncharacterized protein</fullName>
    </submittedName>
</protein>